<feature type="compositionally biased region" description="Basic and acidic residues" evidence="1">
    <location>
        <begin position="114"/>
        <end position="134"/>
    </location>
</feature>
<evidence type="ECO:0000256" key="1">
    <source>
        <dbReference type="SAM" id="MobiDB-lite"/>
    </source>
</evidence>
<organism evidence="2 3">
    <name type="scientific">Punica granatum</name>
    <name type="common">Pomegranate</name>
    <dbReference type="NCBI Taxonomy" id="22663"/>
    <lineage>
        <taxon>Eukaryota</taxon>
        <taxon>Viridiplantae</taxon>
        <taxon>Streptophyta</taxon>
        <taxon>Embryophyta</taxon>
        <taxon>Tracheophyta</taxon>
        <taxon>Spermatophyta</taxon>
        <taxon>Magnoliopsida</taxon>
        <taxon>eudicotyledons</taxon>
        <taxon>Gunneridae</taxon>
        <taxon>Pentapetalae</taxon>
        <taxon>rosids</taxon>
        <taxon>malvids</taxon>
        <taxon>Myrtales</taxon>
        <taxon>Lythraceae</taxon>
        <taxon>Punica</taxon>
    </lineage>
</organism>
<dbReference type="AlphaFoldDB" id="A0A218Y2B6"/>
<evidence type="ECO:0000313" key="3">
    <source>
        <dbReference type="Proteomes" id="UP000197138"/>
    </source>
</evidence>
<feature type="region of interest" description="Disordered" evidence="1">
    <location>
        <begin position="81"/>
        <end position="134"/>
    </location>
</feature>
<accession>A0A218Y2B6</accession>
<feature type="compositionally biased region" description="Polar residues" evidence="1">
    <location>
        <begin position="81"/>
        <end position="113"/>
    </location>
</feature>
<proteinExistence type="predicted"/>
<protein>
    <submittedName>
        <fullName evidence="2">Uncharacterized protein</fullName>
    </submittedName>
</protein>
<sequence length="159" mass="17446">MGNHAQNKISVDIAADSSSLDSLSFAGLACIQDQQRKPSLKNSKQDQDFEFVSTVSDPIHNSTANIRISNGQLPLKANLLQSKNQSEMGNRISTRGSSLGTESNSKRLSQKNKGQTDDSAKANQGERNKAKEEKVGKRVFWLFSPCRTCHATEPVVRVK</sequence>
<dbReference type="Proteomes" id="UP000197138">
    <property type="component" value="Unassembled WGS sequence"/>
</dbReference>
<comment type="caution">
    <text evidence="2">The sequence shown here is derived from an EMBL/GenBank/DDBJ whole genome shotgun (WGS) entry which is preliminary data.</text>
</comment>
<name>A0A218Y2B6_PUNGR</name>
<gene>
    <name evidence="2" type="ORF">CDL15_Pgr000152</name>
</gene>
<evidence type="ECO:0000313" key="2">
    <source>
        <dbReference type="EMBL" id="OWM91208.1"/>
    </source>
</evidence>
<dbReference type="EMBL" id="MTKT01000299">
    <property type="protein sequence ID" value="OWM91208.1"/>
    <property type="molecule type" value="Genomic_DNA"/>
</dbReference>
<reference evidence="3" key="1">
    <citation type="journal article" date="2017" name="Plant J.">
        <title>The pomegranate (Punica granatum L.) genome and the genomics of punicalagin biosynthesis.</title>
        <authorList>
            <person name="Qin G."/>
            <person name="Xu C."/>
            <person name="Ming R."/>
            <person name="Tang H."/>
            <person name="Guyot R."/>
            <person name="Kramer E.M."/>
            <person name="Hu Y."/>
            <person name="Yi X."/>
            <person name="Qi Y."/>
            <person name="Xu X."/>
            <person name="Gao Z."/>
            <person name="Pan H."/>
            <person name="Jian J."/>
            <person name="Tian Y."/>
            <person name="Yue Z."/>
            <person name="Xu Y."/>
        </authorList>
    </citation>
    <scope>NUCLEOTIDE SEQUENCE [LARGE SCALE GENOMIC DNA]</scope>
    <source>
        <strain evidence="3">cv. Dabenzi</strain>
    </source>
</reference>